<dbReference type="PANTHER" id="PTHR37534">
    <property type="entry name" value="TRANSCRIPTIONAL ACTIVATOR PROTEIN UGA3"/>
    <property type="match status" value="1"/>
</dbReference>
<evidence type="ECO:0008006" key="5">
    <source>
        <dbReference type="Google" id="ProtNLM"/>
    </source>
</evidence>
<reference evidence="3 4" key="1">
    <citation type="submission" date="2018-06" db="EMBL/GenBank/DDBJ databases">
        <title>A transcriptomic atlas of mushroom development highlights an independent origin of complex multicellularity.</title>
        <authorList>
            <consortium name="DOE Joint Genome Institute"/>
            <person name="Krizsan K."/>
            <person name="Almasi E."/>
            <person name="Merenyi Z."/>
            <person name="Sahu N."/>
            <person name="Viragh M."/>
            <person name="Koszo T."/>
            <person name="Mondo S."/>
            <person name="Kiss B."/>
            <person name="Balint B."/>
            <person name="Kues U."/>
            <person name="Barry K."/>
            <person name="Hegedus J.C."/>
            <person name="Henrissat B."/>
            <person name="Johnson J."/>
            <person name="Lipzen A."/>
            <person name="Ohm R."/>
            <person name="Nagy I."/>
            <person name="Pangilinan J."/>
            <person name="Yan J."/>
            <person name="Xiong Y."/>
            <person name="Grigoriev I.V."/>
            <person name="Hibbett D.S."/>
            <person name="Nagy L.G."/>
        </authorList>
    </citation>
    <scope>NUCLEOTIDE SEQUENCE [LARGE SCALE GENOMIC DNA]</scope>
    <source>
        <strain evidence="3 4">SZMC22713</strain>
    </source>
</reference>
<dbReference type="Pfam" id="PF11951">
    <property type="entry name" value="Fungal_trans_2"/>
    <property type="match status" value="1"/>
</dbReference>
<sequence length="426" mass="47620">MSALHLPTLTEYSIPAGAAPPSMTRFGSDALVEHYLRNVLKIQYILADPSIRNFIMPLADHEPTYHAICFLSSVHRHRMGGALRIMADDEEAVHRDNTKRALEVALNKSGGFSEGDAMAGLHCVSSYLFSGGRGPWEYFLNVARRWVSDILRNPNHNQSLQGVLLNSGESTRFIIRTTMWFDVIASVSLCQTPHFLVEYRELFGGQHAFISGEGYGSPSFSMMSVMGCDNRTFLSLAEISALAEWKERQIRTGRLSAPELVKRGQEIEKELLNTFDTDSECTQTFTNSEEADLDARRRLTAEVFRASARVYLHSVLSGDYPACPEIAEGVRDTIAALKRVPADQPLSSRSVVRSVVFPICIAGCLTDDKSQRQFLMAKLQEQEAESVGNCSEVQNVIKSVWRERDRKRIAVSWRDVMKANGPILLV</sequence>
<dbReference type="EMBL" id="ML170163">
    <property type="protein sequence ID" value="TDL25633.1"/>
    <property type="molecule type" value="Genomic_DNA"/>
</dbReference>
<dbReference type="PANTHER" id="PTHR37534:SF20">
    <property type="entry name" value="PRO1A C6 ZINK-FINGER PROTEIN"/>
    <property type="match status" value="1"/>
</dbReference>
<evidence type="ECO:0000313" key="4">
    <source>
        <dbReference type="Proteomes" id="UP000294933"/>
    </source>
</evidence>
<dbReference type="GO" id="GO:0005634">
    <property type="term" value="C:nucleus"/>
    <property type="evidence" value="ECO:0007669"/>
    <property type="project" value="UniProtKB-SubCell"/>
</dbReference>
<proteinExistence type="predicted"/>
<dbReference type="Proteomes" id="UP000294933">
    <property type="component" value="Unassembled WGS sequence"/>
</dbReference>
<organism evidence="3 4">
    <name type="scientific">Rickenella mellea</name>
    <dbReference type="NCBI Taxonomy" id="50990"/>
    <lineage>
        <taxon>Eukaryota</taxon>
        <taxon>Fungi</taxon>
        <taxon>Dikarya</taxon>
        <taxon>Basidiomycota</taxon>
        <taxon>Agaricomycotina</taxon>
        <taxon>Agaricomycetes</taxon>
        <taxon>Hymenochaetales</taxon>
        <taxon>Rickenellaceae</taxon>
        <taxon>Rickenella</taxon>
    </lineage>
</organism>
<evidence type="ECO:0000256" key="2">
    <source>
        <dbReference type="ARBA" id="ARBA00023242"/>
    </source>
</evidence>
<keyword evidence="4" id="KW-1185">Reference proteome</keyword>
<dbReference type="OrthoDB" id="5419315at2759"/>
<dbReference type="VEuPathDB" id="FungiDB:BD410DRAFT_784670"/>
<accession>A0A4Y7QD71</accession>
<dbReference type="AlphaFoldDB" id="A0A4Y7QD71"/>
<dbReference type="STRING" id="50990.A0A4Y7QD71"/>
<keyword evidence="2" id="KW-0539">Nucleus</keyword>
<name>A0A4Y7QD71_9AGAM</name>
<evidence type="ECO:0000256" key="1">
    <source>
        <dbReference type="ARBA" id="ARBA00004123"/>
    </source>
</evidence>
<gene>
    <name evidence="3" type="ORF">BD410DRAFT_784670</name>
</gene>
<evidence type="ECO:0000313" key="3">
    <source>
        <dbReference type="EMBL" id="TDL25633.1"/>
    </source>
</evidence>
<dbReference type="InterPro" id="IPR021858">
    <property type="entry name" value="Fun_TF"/>
</dbReference>
<protein>
    <recommendedName>
        <fullName evidence="5">Fungal-specific transcription factor domain-containing protein</fullName>
    </recommendedName>
</protein>
<comment type="subcellular location">
    <subcellularLocation>
        <location evidence="1">Nucleus</location>
    </subcellularLocation>
</comment>